<evidence type="ECO:0000256" key="1">
    <source>
        <dbReference type="SAM" id="SignalP"/>
    </source>
</evidence>
<dbReference type="PANTHER" id="PTHR35015">
    <property type="entry name" value="PROTEIN CBR-OSM-7-RELATED"/>
    <property type="match status" value="1"/>
</dbReference>
<accession>A0A016SI80</accession>
<gene>
    <name evidence="2" type="primary">Acey_s0221.g2568</name>
    <name evidence="2" type="ORF">Y032_0221g2568</name>
</gene>
<keyword evidence="1" id="KW-0732">Signal</keyword>
<keyword evidence="3" id="KW-1185">Reference proteome</keyword>
<comment type="caution">
    <text evidence="2">The sequence shown here is derived from an EMBL/GenBank/DDBJ whole genome shotgun (WGS) entry which is preliminary data.</text>
</comment>
<dbReference type="GO" id="GO:0005112">
    <property type="term" value="F:Notch binding"/>
    <property type="evidence" value="ECO:0007669"/>
    <property type="project" value="TreeGrafter"/>
</dbReference>
<dbReference type="GO" id="GO:0005615">
    <property type="term" value="C:extracellular space"/>
    <property type="evidence" value="ECO:0007669"/>
    <property type="project" value="TreeGrafter"/>
</dbReference>
<evidence type="ECO:0000313" key="3">
    <source>
        <dbReference type="Proteomes" id="UP000024635"/>
    </source>
</evidence>
<evidence type="ECO:0000313" key="2">
    <source>
        <dbReference type="EMBL" id="EYB90350.1"/>
    </source>
</evidence>
<name>A0A016SI80_9BILA</name>
<dbReference type="AlphaFoldDB" id="A0A016SI80"/>
<organism evidence="2 3">
    <name type="scientific">Ancylostoma ceylanicum</name>
    <dbReference type="NCBI Taxonomy" id="53326"/>
    <lineage>
        <taxon>Eukaryota</taxon>
        <taxon>Metazoa</taxon>
        <taxon>Ecdysozoa</taxon>
        <taxon>Nematoda</taxon>
        <taxon>Chromadorea</taxon>
        <taxon>Rhabditida</taxon>
        <taxon>Rhabditina</taxon>
        <taxon>Rhabditomorpha</taxon>
        <taxon>Strongyloidea</taxon>
        <taxon>Ancylostomatidae</taxon>
        <taxon>Ancylostomatinae</taxon>
        <taxon>Ancylostoma</taxon>
    </lineage>
</organism>
<dbReference type="PANTHER" id="PTHR35015:SF2">
    <property type="entry name" value="DELTA AND OSM-11 HOMOLOG PROTEIN 1"/>
    <property type="match status" value="1"/>
</dbReference>
<reference evidence="3" key="1">
    <citation type="journal article" date="2015" name="Nat. Genet.">
        <title>The genome and transcriptome of the zoonotic hookworm Ancylostoma ceylanicum identify infection-specific gene families.</title>
        <authorList>
            <person name="Schwarz E.M."/>
            <person name="Hu Y."/>
            <person name="Antoshechkin I."/>
            <person name="Miller M.M."/>
            <person name="Sternberg P.W."/>
            <person name="Aroian R.V."/>
        </authorList>
    </citation>
    <scope>NUCLEOTIDE SEQUENCE</scope>
    <source>
        <strain evidence="3">HY135</strain>
    </source>
</reference>
<sequence length="230" mass="27252">MRHLLTLLLCASAFTIALCQNDTSRESREVREFPEIEIGRVRRSTKIYGDKGVYCAAYRPNFEYYCVGIWSGEKLSMSSRHSERIKKFCPTYKHHCISHRGRSTHHRKHSRRYRAGSEEELRSKSYEDILKELSEIVPCTPECNPNVHPHCTQECKCDYDYPRMQRFCNPPALPMFLNVCRLWYNQCPKYERYHYASQFIYSKAEKGKTVATPLPVVDEAWRQSFYRRQG</sequence>
<dbReference type="GO" id="GO:0045747">
    <property type="term" value="P:positive regulation of Notch signaling pathway"/>
    <property type="evidence" value="ECO:0007669"/>
    <property type="project" value="TreeGrafter"/>
</dbReference>
<dbReference type="InterPro" id="IPR053124">
    <property type="entry name" value="Notch_signaling_modulators"/>
</dbReference>
<dbReference type="STRING" id="53326.A0A016SI80"/>
<protein>
    <submittedName>
        <fullName evidence="2">Uncharacterized protein</fullName>
    </submittedName>
</protein>
<proteinExistence type="predicted"/>
<feature type="chain" id="PRO_5001489501" evidence="1">
    <location>
        <begin position="20"/>
        <end position="230"/>
    </location>
</feature>
<dbReference type="Proteomes" id="UP000024635">
    <property type="component" value="Unassembled WGS sequence"/>
</dbReference>
<feature type="signal peptide" evidence="1">
    <location>
        <begin position="1"/>
        <end position="19"/>
    </location>
</feature>
<dbReference type="EMBL" id="JARK01001557">
    <property type="protein sequence ID" value="EYB90350.1"/>
    <property type="molecule type" value="Genomic_DNA"/>
</dbReference>
<dbReference type="OrthoDB" id="5810033at2759"/>